<dbReference type="Pfam" id="PF12866">
    <property type="entry name" value="DUF3823"/>
    <property type="match status" value="1"/>
</dbReference>
<dbReference type="EMBL" id="JAOTPL010000010">
    <property type="protein sequence ID" value="MCU7694575.1"/>
    <property type="molecule type" value="Genomic_DNA"/>
</dbReference>
<proteinExistence type="predicted"/>
<dbReference type="Pfam" id="PF18003">
    <property type="entry name" value="DUF3823_C"/>
    <property type="match status" value="1"/>
</dbReference>
<sequence length="428" mass="47665">MKTIKILLYTLCAACLFISCGLEKLDNYPGPNARIYGGIYDAKTGELIEQDIIRGAQIEYIEKGWDNPETQYMIFKTDGTYRNNLMFSGDYLIKPVRGNFVPVDAKEIKVHGDTEINFDVQPYIRIKNATIQQSNERIIASFNLEQTVPNKIVRIGLFAHAEKNVGEPFHSVATQLNMNADADPGRLYHLEIELPHNADKLKKGGTYYFRIGALIDAPEAKFNYAPTKAITIQDYVPPTPGSNPFKLTLPVFVDFGTNISPYPYNNYVRPTDNILSNLIDQEGNNTKFAVQVTKNFSGENTLGVNNTSLRFAPTATGDAFWSNGVETPTSEVTVSNLNKTENYSFVFYGSRRDAGDNRETRYHVKGKTQGEGFVNTASNSANVAIVKNITPNDDGTIIITLSAGPNNNNGSKFYYLNTMLITPVAYEF</sequence>
<dbReference type="Gene3D" id="2.60.40.1120">
    <property type="entry name" value="Carboxypeptidase-like, regulatory domain"/>
    <property type="match status" value="1"/>
</dbReference>
<evidence type="ECO:0000313" key="3">
    <source>
        <dbReference type="EMBL" id="MCU7694575.1"/>
    </source>
</evidence>
<accession>A0AAE3LQK3</accession>
<dbReference type="InterPro" id="IPR024278">
    <property type="entry name" value="DUF3823_N"/>
</dbReference>
<evidence type="ECO:0000259" key="2">
    <source>
        <dbReference type="Pfam" id="PF18003"/>
    </source>
</evidence>
<feature type="domain" description="DUF3823" evidence="2">
    <location>
        <begin position="124"/>
        <end position="227"/>
    </location>
</feature>
<organism evidence="3 4">
    <name type="scientific">Haoranjiania flava</name>
    <dbReference type="NCBI Taxonomy" id="1856322"/>
    <lineage>
        <taxon>Bacteria</taxon>
        <taxon>Pseudomonadati</taxon>
        <taxon>Bacteroidota</taxon>
        <taxon>Chitinophagia</taxon>
        <taxon>Chitinophagales</taxon>
        <taxon>Chitinophagaceae</taxon>
        <taxon>Haoranjiania</taxon>
    </lineage>
</organism>
<dbReference type="InterPro" id="IPR041186">
    <property type="entry name" value="DUF3823_C"/>
</dbReference>
<evidence type="ECO:0000259" key="1">
    <source>
        <dbReference type="Pfam" id="PF12866"/>
    </source>
</evidence>
<dbReference type="PROSITE" id="PS51257">
    <property type="entry name" value="PROKAR_LIPOPROTEIN"/>
    <property type="match status" value="1"/>
</dbReference>
<dbReference type="RefSeq" id="WP_263038060.1">
    <property type="nucleotide sequence ID" value="NZ_JAOTPL010000010.1"/>
</dbReference>
<dbReference type="Proteomes" id="UP001209317">
    <property type="component" value="Unassembled WGS sequence"/>
</dbReference>
<evidence type="ECO:0000313" key="4">
    <source>
        <dbReference type="Proteomes" id="UP001209317"/>
    </source>
</evidence>
<comment type="caution">
    <text evidence="3">The sequence shown here is derived from an EMBL/GenBank/DDBJ whole genome shotgun (WGS) entry which is preliminary data.</text>
</comment>
<dbReference type="Gene3D" id="2.60.40.2060">
    <property type="match status" value="1"/>
</dbReference>
<reference evidence="3" key="1">
    <citation type="submission" date="2022-10" db="EMBL/GenBank/DDBJ databases">
        <authorList>
            <person name="Kim H.S."/>
            <person name="Kim J.-S."/>
            <person name="Suh M.K."/>
            <person name="Eom M.K."/>
            <person name="Lee J.-S."/>
        </authorList>
    </citation>
    <scope>NUCLEOTIDE SEQUENCE</scope>
    <source>
        <strain evidence="3">LIP-5</strain>
    </source>
</reference>
<protein>
    <submittedName>
        <fullName evidence="3">DUF3823 domain-containing protein</fullName>
    </submittedName>
</protein>
<keyword evidence="4" id="KW-1185">Reference proteome</keyword>
<feature type="domain" description="DUF3823" evidence="1">
    <location>
        <begin position="35"/>
        <end position="121"/>
    </location>
</feature>
<gene>
    <name evidence="3" type="ORF">OD355_08620</name>
</gene>
<dbReference type="AlphaFoldDB" id="A0AAE3LQK3"/>
<name>A0AAE3LQK3_9BACT</name>